<dbReference type="Proteomes" id="UP000184236">
    <property type="component" value="Unassembled WGS sequence"/>
</dbReference>
<sequence>MKNLKKLSRQNLRTIKGGAMCLGCGCATNGATGLWNGACVVCENNIVVLCPIQPCELCG</sequence>
<organism evidence="1 2">
    <name type="scientific">Chryseobacterium takakiae</name>
    <dbReference type="NCBI Taxonomy" id="1302685"/>
    <lineage>
        <taxon>Bacteria</taxon>
        <taxon>Pseudomonadati</taxon>
        <taxon>Bacteroidota</taxon>
        <taxon>Flavobacteriia</taxon>
        <taxon>Flavobacteriales</taxon>
        <taxon>Weeksellaceae</taxon>
        <taxon>Chryseobacterium group</taxon>
        <taxon>Chryseobacterium</taxon>
    </lineage>
</organism>
<reference evidence="2" key="1">
    <citation type="submission" date="2016-11" db="EMBL/GenBank/DDBJ databases">
        <authorList>
            <person name="Varghese N."/>
            <person name="Submissions S."/>
        </authorList>
    </citation>
    <scope>NUCLEOTIDE SEQUENCE [LARGE SCALE GENOMIC DNA]</scope>
    <source>
        <strain evidence="2">DSM 26898</strain>
    </source>
</reference>
<accession>A0A1M4W8E9</accession>
<evidence type="ECO:0000313" key="2">
    <source>
        <dbReference type="Proteomes" id="UP000184236"/>
    </source>
</evidence>
<gene>
    <name evidence="1" type="ORF">SAMN05444408_10455</name>
</gene>
<name>A0A1M4W8E9_9FLAO</name>
<proteinExistence type="predicted"/>
<evidence type="ECO:0000313" key="1">
    <source>
        <dbReference type="EMBL" id="SHE77496.1"/>
    </source>
</evidence>
<dbReference type="AlphaFoldDB" id="A0A1M4W8E9"/>
<protein>
    <submittedName>
        <fullName evidence="1">Natural product</fullName>
    </submittedName>
</protein>
<dbReference type="NCBIfam" id="NF047798">
    <property type="entry name" value="leader_Chryseo"/>
    <property type="match status" value="1"/>
</dbReference>
<dbReference type="InterPro" id="IPR058074">
    <property type="entry name" value="Bacteriocin-like"/>
</dbReference>
<keyword evidence="2" id="KW-1185">Reference proteome</keyword>
<dbReference type="EMBL" id="FQVO01000004">
    <property type="protein sequence ID" value="SHE77496.1"/>
    <property type="molecule type" value="Genomic_DNA"/>
</dbReference>